<accession>A0ABW2NYS9</accession>
<organism evidence="3 4">
    <name type="scientific">Sphaerisporangium rhizosphaerae</name>
    <dbReference type="NCBI Taxonomy" id="2269375"/>
    <lineage>
        <taxon>Bacteria</taxon>
        <taxon>Bacillati</taxon>
        <taxon>Actinomycetota</taxon>
        <taxon>Actinomycetes</taxon>
        <taxon>Streptosporangiales</taxon>
        <taxon>Streptosporangiaceae</taxon>
        <taxon>Sphaerisporangium</taxon>
    </lineage>
</organism>
<keyword evidence="4" id="KW-1185">Reference proteome</keyword>
<dbReference type="PRINTS" id="PR00080">
    <property type="entry name" value="SDRFAMILY"/>
</dbReference>
<dbReference type="Gene3D" id="3.40.50.720">
    <property type="entry name" value="NAD(P)-binding Rossmann-like Domain"/>
    <property type="match status" value="1"/>
</dbReference>
<dbReference type="InterPro" id="IPR002347">
    <property type="entry name" value="SDR_fam"/>
</dbReference>
<dbReference type="PRINTS" id="PR00081">
    <property type="entry name" value="GDHRDH"/>
</dbReference>
<keyword evidence="2" id="KW-0560">Oxidoreductase</keyword>
<dbReference type="SUPFAM" id="SSF51735">
    <property type="entry name" value="NAD(P)-binding Rossmann-fold domains"/>
    <property type="match status" value="1"/>
</dbReference>
<evidence type="ECO:0000256" key="2">
    <source>
        <dbReference type="ARBA" id="ARBA00023002"/>
    </source>
</evidence>
<dbReference type="PANTHER" id="PTHR24321:SF8">
    <property type="entry name" value="ESTRADIOL 17-BETA-DEHYDROGENASE 8-RELATED"/>
    <property type="match status" value="1"/>
</dbReference>
<name>A0ABW2NYS9_9ACTN</name>
<comment type="caution">
    <text evidence="3">The sequence shown here is derived from an EMBL/GenBank/DDBJ whole genome shotgun (WGS) entry which is preliminary data.</text>
</comment>
<sequence>MTYKVTGGDDPQINTFTLCGDGEATIDESSFTSTPSSGSGSRAVDLNLTAHYRCTRAFTPGMVTRRRGRVITIGSITARSGRPGLAAYAAAKAGLIGLTRSLARELGPHAITVNIVIPGPIQVERETRLPADQRTAPDQQIARQCLPRRGQPDDVAGAVTWLAGPGACFVTGQSVHVDGGYLLH</sequence>
<reference evidence="4" key="1">
    <citation type="journal article" date="2019" name="Int. J. Syst. Evol. Microbiol.">
        <title>The Global Catalogue of Microorganisms (GCM) 10K type strain sequencing project: providing services to taxonomists for standard genome sequencing and annotation.</title>
        <authorList>
            <consortium name="The Broad Institute Genomics Platform"/>
            <consortium name="The Broad Institute Genome Sequencing Center for Infectious Disease"/>
            <person name="Wu L."/>
            <person name="Ma J."/>
        </authorList>
    </citation>
    <scope>NUCLEOTIDE SEQUENCE [LARGE SCALE GENOMIC DNA]</scope>
    <source>
        <strain evidence="4">CECT 7649</strain>
    </source>
</reference>
<evidence type="ECO:0000313" key="3">
    <source>
        <dbReference type="EMBL" id="MFC7381325.1"/>
    </source>
</evidence>
<proteinExistence type="inferred from homology"/>
<evidence type="ECO:0000313" key="4">
    <source>
        <dbReference type="Proteomes" id="UP001596496"/>
    </source>
</evidence>
<dbReference type="PANTHER" id="PTHR24321">
    <property type="entry name" value="DEHYDROGENASES, SHORT CHAIN"/>
    <property type="match status" value="1"/>
</dbReference>
<dbReference type="InterPro" id="IPR020904">
    <property type="entry name" value="Sc_DH/Rdtase_CS"/>
</dbReference>
<comment type="similarity">
    <text evidence="1">Belongs to the short-chain dehydrogenases/reductases (SDR) family.</text>
</comment>
<dbReference type="InterPro" id="IPR036291">
    <property type="entry name" value="NAD(P)-bd_dom_sf"/>
</dbReference>
<dbReference type="EMBL" id="JBHTCG010000002">
    <property type="protein sequence ID" value="MFC7381325.1"/>
    <property type="molecule type" value="Genomic_DNA"/>
</dbReference>
<dbReference type="Proteomes" id="UP001596496">
    <property type="component" value="Unassembled WGS sequence"/>
</dbReference>
<dbReference type="PROSITE" id="PS00061">
    <property type="entry name" value="ADH_SHORT"/>
    <property type="match status" value="1"/>
</dbReference>
<dbReference type="RefSeq" id="WP_380824234.1">
    <property type="nucleotide sequence ID" value="NZ_JBHTCG010000002.1"/>
</dbReference>
<dbReference type="Pfam" id="PF13561">
    <property type="entry name" value="adh_short_C2"/>
    <property type="match status" value="1"/>
</dbReference>
<evidence type="ECO:0000256" key="1">
    <source>
        <dbReference type="ARBA" id="ARBA00006484"/>
    </source>
</evidence>
<gene>
    <name evidence="3" type="ORF">ACFQSB_03835</name>
</gene>
<protein>
    <submittedName>
        <fullName evidence="3">SDR family oxidoreductase</fullName>
    </submittedName>
</protein>